<dbReference type="PANTHER" id="PTHR45856:SF24">
    <property type="entry name" value="FUNGAL LIPASE-LIKE DOMAIN-CONTAINING PROTEIN"/>
    <property type="match status" value="1"/>
</dbReference>
<name>A0A2Z5N7K4_BURPY</name>
<dbReference type="OrthoDB" id="5498552at2"/>
<organism evidence="2 3">
    <name type="scientific">Burkholderia pyrrocinia</name>
    <name type="common">Pseudomonas pyrrocinia</name>
    <dbReference type="NCBI Taxonomy" id="60550"/>
    <lineage>
        <taxon>Bacteria</taxon>
        <taxon>Pseudomonadati</taxon>
        <taxon>Pseudomonadota</taxon>
        <taxon>Betaproteobacteria</taxon>
        <taxon>Burkholderiales</taxon>
        <taxon>Burkholderiaceae</taxon>
        <taxon>Burkholderia</taxon>
        <taxon>Burkholderia cepacia complex</taxon>
    </lineage>
</organism>
<feature type="domain" description="Fungal lipase-type" evidence="1">
    <location>
        <begin position="125"/>
        <end position="233"/>
    </location>
</feature>
<dbReference type="InterPro" id="IPR051218">
    <property type="entry name" value="Sec_MonoDiacylglyc_Lipase"/>
</dbReference>
<dbReference type="InterPro" id="IPR002921">
    <property type="entry name" value="Fungal_lipase-type"/>
</dbReference>
<dbReference type="Pfam" id="PF01764">
    <property type="entry name" value="Lipase_3"/>
    <property type="match status" value="1"/>
</dbReference>
<gene>
    <name evidence="2" type="ORF">CUJ89_34370</name>
</gene>
<dbReference type="EMBL" id="CP024904">
    <property type="protein sequence ID" value="AXF25545.1"/>
    <property type="molecule type" value="Genomic_DNA"/>
</dbReference>
<accession>A0A2Z5N7K4</accession>
<dbReference type="AlphaFoldDB" id="A0A2Z5N7K4"/>
<reference evidence="2 3" key="1">
    <citation type="journal article" date="2018" name="ISME J.">
        <title>Involvement of Burkholderiaceae and sulfurous volatiles in disease-suppressive soils.</title>
        <authorList>
            <person name="Carrion V.J."/>
            <person name="Cordovez V."/>
            <person name="Tyc O."/>
            <person name="Etalo D.W."/>
            <person name="de Bruijn I."/>
            <person name="de Jager V.C."/>
            <person name="Medema M.H."/>
            <person name="Eberl L."/>
            <person name="Raaijmakers J.M."/>
        </authorList>
    </citation>
    <scope>NUCLEOTIDE SEQUENCE [LARGE SCALE GENOMIC DNA]</scope>
    <source>
        <strain evidence="3">mHSR5</strain>
    </source>
</reference>
<dbReference type="SUPFAM" id="SSF53474">
    <property type="entry name" value="alpha/beta-Hydrolases"/>
    <property type="match status" value="1"/>
</dbReference>
<evidence type="ECO:0000313" key="3">
    <source>
        <dbReference type="Proteomes" id="UP000253104"/>
    </source>
</evidence>
<dbReference type="Proteomes" id="UP000253104">
    <property type="component" value="Chromosome mHSR5_C"/>
</dbReference>
<dbReference type="PANTHER" id="PTHR45856">
    <property type="entry name" value="ALPHA/BETA-HYDROLASES SUPERFAMILY PROTEIN"/>
    <property type="match status" value="1"/>
</dbReference>
<evidence type="ECO:0000313" key="2">
    <source>
        <dbReference type="EMBL" id="AXF25545.1"/>
    </source>
</evidence>
<evidence type="ECO:0000259" key="1">
    <source>
        <dbReference type="Pfam" id="PF01764"/>
    </source>
</evidence>
<dbReference type="InterPro" id="IPR029058">
    <property type="entry name" value="AB_hydrolase_fold"/>
</dbReference>
<dbReference type="RefSeq" id="WP_114181910.1">
    <property type="nucleotide sequence ID" value="NZ_CP024904.1"/>
</dbReference>
<dbReference type="Gene3D" id="3.40.50.1820">
    <property type="entry name" value="alpha/beta hydrolase"/>
    <property type="match status" value="1"/>
</dbReference>
<proteinExistence type="predicted"/>
<sequence>MTSSRLEQMQVNLTLAYVLNNAATDKFGNEIQHPTVRQVREIIVDRLNGSKKTQNNRFEIVWGPAIVNPNGFAANVTAVLQLAGTNEYSVVTSGTDFRSWLDILGDFSYGSLEPFSAYVPNCPSDARISAGTNGALFLVLGQADSSETKLADFLRTLQPSSVINVIGHSLGGALASAIVLYLKNQSGLQTHTYHCQTFAGPTAGNKAFADYFNEQMRGNAVRIFNSLDIVPMAWNADDILNVKTVYSNAGILNPIPTPIDMKLKVDAVSLVTRPLNYSQWGTSDPSGPVTPVMQYKLDGKVNKDIGNNDTEDSKFQAQVGYQHIFEYITCLDMAFADIDIPGPGVGDAK</sequence>
<protein>
    <submittedName>
        <fullName evidence="2">Lipase</fullName>
    </submittedName>
</protein>
<dbReference type="GO" id="GO:0006629">
    <property type="term" value="P:lipid metabolic process"/>
    <property type="evidence" value="ECO:0007669"/>
    <property type="project" value="InterPro"/>
</dbReference>